<name>A0A1E1WGG6_PECGO</name>
<gene>
    <name evidence="2" type="ORF">g.16848</name>
</gene>
<organism evidence="2">
    <name type="scientific">Pectinophora gossypiella</name>
    <name type="common">Cotton pink bollworm</name>
    <name type="synonym">Depressaria gossypiella</name>
    <dbReference type="NCBI Taxonomy" id="13191"/>
    <lineage>
        <taxon>Eukaryota</taxon>
        <taxon>Metazoa</taxon>
        <taxon>Ecdysozoa</taxon>
        <taxon>Arthropoda</taxon>
        <taxon>Hexapoda</taxon>
        <taxon>Insecta</taxon>
        <taxon>Pterygota</taxon>
        <taxon>Neoptera</taxon>
        <taxon>Endopterygota</taxon>
        <taxon>Lepidoptera</taxon>
        <taxon>Glossata</taxon>
        <taxon>Ditrysia</taxon>
        <taxon>Gelechioidea</taxon>
        <taxon>Gelechiidae</taxon>
        <taxon>Apatetrinae</taxon>
        <taxon>Pectinophora</taxon>
    </lineage>
</organism>
<sequence>GHAKEHEEPIQGESSTIEQQHQGVTKEKPMELAQRQSNPRQAELRIICGTTRASSLSPYTESITNTTSYTATSKIFNSTNSNDGIELVVEECSHGDADSL</sequence>
<proteinExistence type="predicted"/>
<feature type="non-terminal residue" evidence="2">
    <location>
        <position position="100"/>
    </location>
</feature>
<reference evidence="2" key="1">
    <citation type="submission" date="2015-09" db="EMBL/GenBank/DDBJ databases">
        <title>De novo assembly of Pectinophora gossypiella (Pink Bollworm) gut transcriptome.</title>
        <authorList>
            <person name="Tassone E.E."/>
        </authorList>
    </citation>
    <scope>NUCLEOTIDE SEQUENCE</scope>
</reference>
<feature type="non-terminal residue" evidence="2">
    <location>
        <position position="1"/>
    </location>
</feature>
<feature type="compositionally biased region" description="Polar residues" evidence="1">
    <location>
        <begin position="12"/>
        <end position="23"/>
    </location>
</feature>
<evidence type="ECO:0000256" key="1">
    <source>
        <dbReference type="SAM" id="MobiDB-lite"/>
    </source>
</evidence>
<dbReference type="AlphaFoldDB" id="A0A1E1WGG6"/>
<protein>
    <submittedName>
        <fullName evidence="2">Uncharacterized protein</fullName>
    </submittedName>
</protein>
<evidence type="ECO:0000313" key="2">
    <source>
        <dbReference type="EMBL" id="JAT86093.1"/>
    </source>
</evidence>
<feature type="region of interest" description="Disordered" evidence="1">
    <location>
        <begin position="1"/>
        <end position="41"/>
    </location>
</feature>
<dbReference type="EMBL" id="GDQN01004961">
    <property type="protein sequence ID" value="JAT86093.1"/>
    <property type="molecule type" value="Transcribed_RNA"/>
</dbReference>
<accession>A0A1E1WGG6</accession>